<evidence type="ECO:0000256" key="1">
    <source>
        <dbReference type="ARBA" id="ARBA00023015"/>
    </source>
</evidence>
<dbReference type="Proteomes" id="UP000318297">
    <property type="component" value="Unassembled WGS sequence"/>
</dbReference>
<dbReference type="Pfam" id="PF00196">
    <property type="entry name" value="GerE"/>
    <property type="match status" value="1"/>
</dbReference>
<evidence type="ECO:0000259" key="4">
    <source>
        <dbReference type="PROSITE" id="PS50043"/>
    </source>
</evidence>
<evidence type="ECO:0000313" key="5">
    <source>
        <dbReference type="EMBL" id="TWE09374.1"/>
    </source>
</evidence>
<dbReference type="CDD" id="cd06170">
    <property type="entry name" value="LuxR_C_like"/>
    <property type="match status" value="1"/>
</dbReference>
<evidence type="ECO:0000256" key="2">
    <source>
        <dbReference type="ARBA" id="ARBA00023125"/>
    </source>
</evidence>
<dbReference type="RefSeq" id="WP_145229986.1">
    <property type="nucleotide sequence ID" value="NZ_VIVQ01000003.1"/>
</dbReference>
<dbReference type="InterPro" id="IPR000792">
    <property type="entry name" value="Tscrpt_reg_LuxR_C"/>
</dbReference>
<accession>A0A561E186</accession>
<reference evidence="5 6" key="1">
    <citation type="submission" date="2019-06" db="EMBL/GenBank/DDBJ databases">
        <title>Sequencing the genomes of 1000 actinobacteria strains.</title>
        <authorList>
            <person name="Klenk H.-P."/>
        </authorList>
    </citation>
    <scope>NUCLEOTIDE SEQUENCE [LARGE SCALE GENOMIC DNA]</scope>
    <source>
        <strain evidence="5 6">DSM 19560</strain>
    </source>
</reference>
<dbReference type="PROSITE" id="PS50043">
    <property type="entry name" value="HTH_LUXR_2"/>
    <property type="match status" value="1"/>
</dbReference>
<dbReference type="SMART" id="SM00421">
    <property type="entry name" value="HTH_LUXR"/>
    <property type="match status" value="1"/>
</dbReference>
<dbReference type="AlphaFoldDB" id="A0A561E186"/>
<feature type="domain" description="HTH luxR-type" evidence="4">
    <location>
        <begin position="267"/>
        <end position="338"/>
    </location>
</feature>
<dbReference type="Gene3D" id="1.10.10.10">
    <property type="entry name" value="Winged helix-like DNA-binding domain superfamily/Winged helix DNA-binding domain"/>
    <property type="match status" value="1"/>
</dbReference>
<keyword evidence="6" id="KW-1185">Reference proteome</keyword>
<dbReference type="OrthoDB" id="27092at2"/>
<comment type="caution">
    <text evidence="5">The sequence shown here is derived from an EMBL/GenBank/DDBJ whole genome shotgun (WGS) entry which is preliminary data.</text>
</comment>
<keyword evidence="3" id="KW-0804">Transcription</keyword>
<evidence type="ECO:0000256" key="3">
    <source>
        <dbReference type="ARBA" id="ARBA00023163"/>
    </source>
</evidence>
<dbReference type="GO" id="GO:0006355">
    <property type="term" value="P:regulation of DNA-templated transcription"/>
    <property type="evidence" value="ECO:0007669"/>
    <property type="project" value="InterPro"/>
</dbReference>
<keyword evidence="1" id="KW-0805">Transcription regulation</keyword>
<dbReference type="PANTHER" id="PTHR44688:SF16">
    <property type="entry name" value="DNA-BINDING TRANSCRIPTIONAL ACTIVATOR DEVR_DOSR"/>
    <property type="match status" value="1"/>
</dbReference>
<dbReference type="InterPro" id="IPR016032">
    <property type="entry name" value="Sig_transdc_resp-reg_C-effctor"/>
</dbReference>
<protein>
    <submittedName>
        <fullName evidence="5">Regulatory LuxR family protein</fullName>
    </submittedName>
</protein>
<sequence>MTHELKTAGTTAFSADFVERLRLADRMFRRTDRGESTLRYAICRSAISALARVDSFYIGFFRDEDLFYIPYIYDHDVFLQPDISKLSKRGVAHWVRMSKRTYAYREDNGAKLTHAIPFGNTDEMSLDAAIVPLIDPVSDDVAGIISIQSLAADSYDDQVIRALEWLARALMHSLARDVADHDELRLYDLYPELDSSLILGEMDLITEVNTRLTRLRRAIGLLAQEAAASPMASLAERARDVQLLCEHIQVEIGQLVGRLGPADGSPGISPHLALTPREEEVARLIADDNLTNAQLAKQLHISEKTVKAHVGSVLRKLGVTQRSAIAWVVGPVSEQNRH</sequence>
<dbReference type="InterPro" id="IPR036388">
    <property type="entry name" value="WH-like_DNA-bd_sf"/>
</dbReference>
<proteinExistence type="predicted"/>
<evidence type="ECO:0000313" key="6">
    <source>
        <dbReference type="Proteomes" id="UP000318297"/>
    </source>
</evidence>
<keyword evidence="2" id="KW-0238">DNA-binding</keyword>
<dbReference type="GO" id="GO:0003677">
    <property type="term" value="F:DNA binding"/>
    <property type="evidence" value="ECO:0007669"/>
    <property type="project" value="UniProtKB-KW"/>
</dbReference>
<dbReference type="PANTHER" id="PTHR44688">
    <property type="entry name" value="DNA-BINDING TRANSCRIPTIONAL ACTIVATOR DEVR_DOSR"/>
    <property type="match status" value="1"/>
</dbReference>
<dbReference type="SUPFAM" id="SSF55781">
    <property type="entry name" value="GAF domain-like"/>
    <property type="match status" value="1"/>
</dbReference>
<dbReference type="EMBL" id="VIVQ01000003">
    <property type="protein sequence ID" value="TWE09374.1"/>
    <property type="molecule type" value="Genomic_DNA"/>
</dbReference>
<gene>
    <name evidence="5" type="ORF">BKA23_3076</name>
</gene>
<name>A0A561E186_9MICO</name>
<organism evidence="5 6">
    <name type="scientific">Rudaeicoccus suwonensis</name>
    <dbReference type="NCBI Taxonomy" id="657409"/>
    <lineage>
        <taxon>Bacteria</taxon>
        <taxon>Bacillati</taxon>
        <taxon>Actinomycetota</taxon>
        <taxon>Actinomycetes</taxon>
        <taxon>Micrococcales</taxon>
        <taxon>Dermacoccaceae</taxon>
        <taxon>Rudaeicoccus</taxon>
    </lineage>
</organism>
<dbReference type="SUPFAM" id="SSF46894">
    <property type="entry name" value="C-terminal effector domain of the bipartite response regulators"/>
    <property type="match status" value="1"/>
</dbReference>